<evidence type="ECO:0000313" key="8">
    <source>
        <dbReference type="EMBL" id="MTV32313.1"/>
    </source>
</evidence>
<keyword evidence="2" id="KW-0436">Ligase</keyword>
<dbReference type="GO" id="GO:0006631">
    <property type="term" value="P:fatty acid metabolic process"/>
    <property type="evidence" value="ECO:0007669"/>
    <property type="project" value="TreeGrafter"/>
</dbReference>
<dbReference type="GO" id="GO:0031956">
    <property type="term" value="F:medium-chain fatty acid-CoA ligase activity"/>
    <property type="evidence" value="ECO:0007669"/>
    <property type="project" value="TreeGrafter"/>
</dbReference>
<dbReference type="Pfam" id="PF00501">
    <property type="entry name" value="AMP-binding"/>
    <property type="match status" value="1"/>
</dbReference>
<dbReference type="Pfam" id="PF01553">
    <property type="entry name" value="Acyltransferase"/>
    <property type="match status" value="1"/>
</dbReference>
<reference evidence="8 9" key="1">
    <citation type="submission" date="2019-11" db="EMBL/GenBank/DDBJ databases">
        <title>Whole-genome sequence of a Rhodoblastus acidophilus DSM 142.</title>
        <authorList>
            <person name="Kyndt J.A."/>
            <person name="Meyer T.E."/>
        </authorList>
    </citation>
    <scope>NUCLEOTIDE SEQUENCE [LARGE SCALE GENOMIC DNA]</scope>
    <source>
        <strain evidence="8 9">DSM 142</strain>
    </source>
</reference>
<proteinExistence type="inferred from homology"/>
<dbReference type="InterPro" id="IPR020845">
    <property type="entry name" value="AMP-binding_CS"/>
</dbReference>
<dbReference type="CDD" id="cd07989">
    <property type="entry name" value="LPLAT_AGPAT-like"/>
    <property type="match status" value="1"/>
</dbReference>
<feature type="transmembrane region" description="Helical" evidence="6">
    <location>
        <begin position="331"/>
        <end position="353"/>
    </location>
</feature>
<feature type="transmembrane region" description="Helical" evidence="6">
    <location>
        <begin position="142"/>
        <end position="163"/>
    </location>
</feature>
<dbReference type="InterPro" id="IPR036259">
    <property type="entry name" value="MFS_trans_sf"/>
</dbReference>
<evidence type="ECO:0000256" key="5">
    <source>
        <dbReference type="ARBA" id="ARBA00023136"/>
    </source>
</evidence>
<dbReference type="PANTHER" id="PTHR43201:SF5">
    <property type="entry name" value="MEDIUM-CHAIN ACYL-COA LIGASE ACSF2, MITOCHONDRIAL"/>
    <property type="match status" value="1"/>
</dbReference>
<dbReference type="SUPFAM" id="SSF103473">
    <property type="entry name" value="MFS general substrate transporter"/>
    <property type="match status" value="1"/>
</dbReference>
<dbReference type="InterPro" id="IPR042099">
    <property type="entry name" value="ANL_N_sf"/>
</dbReference>
<feature type="transmembrane region" description="Helical" evidence="6">
    <location>
        <begin position="365"/>
        <end position="388"/>
    </location>
</feature>
<feature type="transmembrane region" description="Helical" evidence="6">
    <location>
        <begin position="263"/>
        <end position="283"/>
    </location>
</feature>
<evidence type="ECO:0000256" key="4">
    <source>
        <dbReference type="ARBA" id="ARBA00022989"/>
    </source>
</evidence>
<dbReference type="RefSeq" id="WP_155447001.1">
    <property type="nucleotide sequence ID" value="NZ_JAOQNR010000007.1"/>
</dbReference>
<keyword evidence="8" id="KW-0808">Transferase</keyword>
<keyword evidence="5 6" id="KW-0472">Membrane</keyword>
<keyword evidence="3 6" id="KW-0812">Transmembrane</keyword>
<dbReference type="CDD" id="cd06173">
    <property type="entry name" value="MFS_MefA_like"/>
    <property type="match status" value="1"/>
</dbReference>
<dbReference type="SUPFAM" id="SSF69593">
    <property type="entry name" value="Glycerol-3-phosphate (1)-acyltransferase"/>
    <property type="match status" value="1"/>
</dbReference>
<name>A0A6N8DSZ0_RHOAC</name>
<feature type="domain" description="Phospholipid/glycerol acyltransferase" evidence="7">
    <location>
        <begin position="450"/>
        <end position="560"/>
    </location>
</feature>
<sequence length="1129" mass="120104">MFALMTERRFAPLFWTQFLSAFNDNFLKNALVFLIMFKMAGVGEDASAKTLVTLAGGLFILPFFLLSGLGGEMADRFDKAMIARRLKLTEMLAAALAVGGFALQSIPLLFLALGLFGCISALFGPIKYGILPDHLKKSELPAGNALIEGATFVAILLGTLAGGFASRGGGDPAHFAWAMIGVAAACYAASLFIPGTSEAAPDLRIETNIFRSTGRLIAELWADSRLWRTGVMVSLFWMFGSIALSLLPTLVKMQLGGDEMAVSSYLAAFAVAVALGSGLGAFLCAGRIVLLPAPIATLVMGFFSVELALALNGSGALTQGDFFSHALAWRVGADLFGIAFAGGVLAVPSFSAAQAWADADKRARVVAAVNVLNAAFMVIGAIAVAALQALGLDFAALFGLMGLTCLAAALWMFKTLPTNPLSDFLSIVFRAFYRVEIVGRENFAKAGPNCIVALNHVSFLDAPLAFSLLEGKPVFAIDSQIAKAWWVKPFLRFARTYALDPTKPLATRGLIKEVRDGASLVIFPEGRLTVTGSLMKVYDGAGMIAEKAGVKVVPVRLDGLEATAFSRLSREQAPRRWFPKVRVTVLEPVELKVDEKLRGKARRMAAGAALYQVMSDLVFRTTDAKKSLLHSVIEAAEKYGVGRVAVEDPIGGKLTYKKLLIGVRALGEKLDALAEPGAPIGLMLPNSNAAAVSVLGLSSANHPPAMINFTAGPANIISACAAAKVDTIVSSRGFIEKANLQALVDRVGEKVKFVWLEDVKAKISTLDKLRAIMNARKPIHESDPEACAAILFTSGSEGAPKGVMLSHQNILSNIAQAAARIDFGPQDLVFNVLPVFHSFGLTAGMLLPLASGVPLYLYPSPLHYRVIPELVYGGNATILFGTDTLLAGYARSAHPYDFRSLRYVIAGAEAVKASTRKTYDEKFGLRILEGYGVTECAPVLALNTPMFNKFGTVGRLLPGIEAKLEPVPGISEGGRLHVRGPNIMMGYLRAENPGVIERPADGWHDTGDIVDIDSQGFVAIKGRAKRFAKIGGEMISLAAVEALASAFWPEAKLAVVTAPDPRKGEKLILLTEHANANRSDFIPFAKGMGATELMLPAQVVVVEEIPLLGSGKIDYPAVNRMAAEMAAAA</sequence>
<dbReference type="GO" id="GO:0022857">
    <property type="term" value="F:transmembrane transporter activity"/>
    <property type="evidence" value="ECO:0007669"/>
    <property type="project" value="InterPro"/>
</dbReference>
<dbReference type="Gene3D" id="3.30.300.30">
    <property type="match status" value="1"/>
</dbReference>
<dbReference type="GO" id="GO:0016746">
    <property type="term" value="F:acyltransferase activity"/>
    <property type="evidence" value="ECO:0007669"/>
    <property type="project" value="UniProtKB-KW"/>
</dbReference>
<protein>
    <submittedName>
        <fullName evidence="8">Acyl-[ACP]--phospholipid O-acyltransferase</fullName>
    </submittedName>
</protein>
<dbReference type="PANTHER" id="PTHR43201">
    <property type="entry name" value="ACYL-COA SYNTHETASE"/>
    <property type="match status" value="1"/>
</dbReference>
<feature type="transmembrane region" description="Helical" evidence="6">
    <location>
        <begin position="290"/>
        <end position="311"/>
    </location>
</feature>
<feature type="transmembrane region" description="Helical" evidence="6">
    <location>
        <begin position="86"/>
        <end position="103"/>
    </location>
</feature>
<organism evidence="8 9">
    <name type="scientific">Rhodoblastus acidophilus</name>
    <name type="common">Rhodopseudomonas acidophila</name>
    <dbReference type="NCBI Taxonomy" id="1074"/>
    <lineage>
        <taxon>Bacteria</taxon>
        <taxon>Pseudomonadati</taxon>
        <taxon>Pseudomonadota</taxon>
        <taxon>Alphaproteobacteria</taxon>
        <taxon>Hyphomicrobiales</taxon>
        <taxon>Rhodoblastaceae</taxon>
        <taxon>Rhodoblastus</taxon>
    </lineage>
</organism>
<dbReference type="NCBIfam" id="NF005291">
    <property type="entry name" value="PRK06814.1"/>
    <property type="match status" value="1"/>
</dbReference>
<dbReference type="InterPro" id="IPR045851">
    <property type="entry name" value="AMP-bd_C_sf"/>
</dbReference>
<feature type="transmembrane region" description="Helical" evidence="6">
    <location>
        <begin position="175"/>
        <end position="194"/>
    </location>
</feature>
<dbReference type="Pfam" id="PF07690">
    <property type="entry name" value="MFS_1"/>
    <property type="match status" value="1"/>
</dbReference>
<dbReference type="Gene3D" id="3.40.50.12780">
    <property type="entry name" value="N-terminal domain of ligase-like"/>
    <property type="match status" value="1"/>
</dbReference>
<dbReference type="InterPro" id="IPR000873">
    <property type="entry name" value="AMP-dep_synth/lig_dom"/>
</dbReference>
<gene>
    <name evidence="8" type="ORF">GJ654_15090</name>
</gene>
<dbReference type="SMART" id="SM00563">
    <property type="entry name" value="PlsC"/>
    <property type="match status" value="1"/>
</dbReference>
<comment type="similarity">
    <text evidence="1">Belongs to the ATP-dependent AMP-binding enzyme family.</text>
</comment>
<dbReference type="Gene3D" id="1.20.1250.20">
    <property type="entry name" value="MFS general substrate transporter like domains"/>
    <property type="match status" value="1"/>
</dbReference>
<feature type="transmembrane region" description="Helical" evidence="6">
    <location>
        <begin position="231"/>
        <end position="251"/>
    </location>
</feature>
<accession>A0A6N8DSZ0</accession>
<dbReference type="EMBL" id="WNKS01000015">
    <property type="protein sequence ID" value="MTV32313.1"/>
    <property type="molecule type" value="Genomic_DNA"/>
</dbReference>
<evidence type="ECO:0000256" key="3">
    <source>
        <dbReference type="ARBA" id="ARBA00022692"/>
    </source>
</evidence>
<evidence type="ECO:0000259" key="7">
    <source>
        <dbReference type="SMART" id="SM00563"/>
    </source>
</evidence>
<dbReference type="Proteomes" id="UP000439113">
    <property type="component" value="Unassembled WGS sequence"/>
</dbReference>
<dbReference type="InterPro" id="IPR002123">
    <property type="entry name" value="Plipid/glycerol_acylTrfase"/>
</dbReference>
<dbReference type="SUPFAM" id="SSF56801">
    <property type="entry name" value="Acetyl-CoA synthetase-like"/>
    <property type="match status" value="1"/>
</dbReference>
<dbReference type="InterPro" id="IPR011701">
    <property type="entry name" value="MFS"/>
</dbReference>
<keyword evidence="4 6" id="KW-1133">Transmembrane helix</keyword>
<evidence type="ECO:0000313" key="9">
    <source>
        <dbReference type="Proteomes" id="UP000439113"/>
    </source>
</evidence>
<comment type="caution">
    <text evidence="8">The sequence shown here is derived from an EMBL/GenBank/DDBJ whole genome shotgun (WGS) entry which is preliminary data.</text>
</comment>
<feature type="transmembrane region" description="Helical" evidence="6">
    <location>
        <begin position="394"/>
        <end position="413"/>
    </location>
</feature>
<evidence type="ECO:0000256" key="2">
    <source>
        <dbReference type="ARBA" id="ARBA00022598"/>
    </source>
</evidence>
<keyword evidence="8" id="KW-0012">Acyltransferase</keyword>
<dbReference type="OrthoDB" id="9803968at2"/>
<dbReference type="AlphaFoldDB" id="A0A6N8DSZ0"/>
<evidence type="ECO:0000256" key="1">
    <source>
        <dbReference type="ARBA" id="ARBA00006432"/>
    </source>
</evidence>
<dbReference type="PROSITE" id="PS00455">
    <property type="entry name" value="AMP_BINDING"/>
    <property type="match status" value="1"/>
</dbReference>
<evidence type="ECO:0000256" key="6">
    <source>
        <dbReference type="SAM" id="Phobius"/>
    </source>
</evidence>
<feature type="transmembrane region" description="Helical" evidence="6">
    <location>
        <begin position="47"/>
        <end position="66"/>
    </location>
</feature>